<dbReference type="HAMAP" id="MF_00584">
    <property type="entry name" value="HTH_type_cro_C1"/>
    <property type="match status" value="1"/>
</dbReference>
<feature type="domain" description="HTH cro/C1-type" evidence="5">
    <location>
        <begin position="137"/>
        <end position="195"/>
    </location>
</feature>
<organism evidence="6 7">
    <name type="scientific">Methanobacterium spitsbergense</name>
    <dbReference type="NCBI Taxonomy" id="2874285"/>
    <lineage>
        <taxon>Archaea</taxon>
        <taxon>Methanobacteriati</taxon>
        <taxon>Methanobacteriota</taxon>
        <taxon>Methanomada group</taxon>
        <taxon>Methanobacteria</taxon>
        <taxon>Methanobacteriales</taxon>
        <taxon>Methanobacteriaceae</taxon>
        <taxon>Methanobacterium</taxon>
    </lineage>
</organism>
<dbReference type="Proteomes" id="UP000825933">
    <property type="component" value="Unassembled WGS sequence"/>
</dbReference>
<sequence length="334" mass="37982">MQKANIPAQRDHILIEINDLLSNHGFETSNIYDRSCFDMVARKELELLLLKILINIDGFTGNQAEEIKKVAGSFFASPLIVGIKSKNEYLEEDVVYERHGIPVIAKDTLRNMIVDEVYPEVFADRGGYYVQMDGEVIKSVRESQNISRKDLADKAHVSRETIYKYERGMVRAFPETAMMLESILNMKITLSVNLLRAPDFDKDKTQISDHSKTNAPLNIEIQPNLANLGFGIISTTRTPFDALAKQKSEKKTSKEDSTVITNMEKNRNQQALKKMALNVKDLSEITGSDAVFLLKGKKPLKCIEGIPVVHNWEIKEMENSKEFLNVVRERRDCN</sequence>
<evidence type="ECO:0000256" key="1">
    <source>
        <dbReference type="ARBA" id="ARBA00023015"/>
    </source>
</evidence>
<dbReference type="Pfam" id="PF01381">
    <property type="entry name" value="HTH_3"/>
    <property type="match status" value="1"/>
</dbReference>
<comment type="caution">
    <text evidence="6">The sequence shown here is derived from an EMBL/GenBank/DDBJ whole genome shotgun (WGS) entry which is preliminary data.</text>
</comment>
<proteinExistence type="inferred from homology"/>
<evidence type="ECO:0000313" key="6">
    <source>
        <dbReference type="EMBL" id="MBZ2164715.1"/>
    </source>
</evidence>
<dbReference type="RefSeq" id="WP_223790392.1">
    <property type="nucleotide sequence ID" value="NZ_JAIOUQ010000003.1"/>
</dbReference>
<dbReference type="Pfam" id="PF26553">
    <property type="entry name" value="PDDEXK_19"/>
    <property type="match status" value="1"/>
</dbReference>
<gene>
    <name evidence="6" type="ORF">K8N75_01435</name>
</gene>
<protein>
    <recommendedName>
        <fullName evidence="4">Putative HTH-type transcriptional regulatory protein K8N75_01435</fullName>
    </recommendedName>
</protein>
<dbReference type="EMBL" id="JAIOUQ010000003">
    <property type="protein sequence ID" value="MBZ2164715.1"/>
    <property type="molecule type" value="Genomic_DNA"/>
</dbReference>
<dbReference type="InterPro" id="IPR059051">
    <property type="entry name" value="MTH_967_PDDEXK"/>
</dbReference>
<dbReference type="InterPro" id="IPR020886">
    <property type="entry name" value="MTH_967-like"/>
</dbReference>
<dbReference type="SUPFAM" id="SSF47413">
    <property type="entry name" value="lambda repressor-like DNA-binding domains"/>
    <property type="match status" value="1"/>
</dbReference>
<keyword evidence="2 4" id="KW-0238">DNA-binding</keyword>
<dbReference type="NCBIfam" id="NF003162">
    <property type="entry name" value="PRK04140.1"/>
    <property type="match status" value="1"/>
</dbReference>
<reference evidence="7" key="1">
    <citation type="journal article" date="2022" name="Microbiol. Resour. Announc.">
        <title>Draft Genome Sequence of a Methanogenic Archaeon from West Spitsbergen Permafrost.</title>
        <authorList>
            <person name="Trubitsyn V."/>
            <person name="Rivkina E."/>
            <person name="Shcherbakova V."/>
        </authorList>
    </citation>
    <scope>NUCLEOTIDE SEQUENCE [LARGE SCALE GENOMIC DNA]</scope>
    <source>
        <strain evidence="7">VT</strain>
    </source>
</reference>
<keyword evidence="7" id="KW-1185">Reference proteome</keyword>
<evidence type="ECO:0000256" key="3">
    <source>
        <dbReference type="ARBA" id="ARBA00023163"/>
    </source>
</evidence>
<dbReference type="GO" id="GO:0003677">
    <property type="term" value="F:DNA binding"/>
    <property type="evidence" value="ECO:0007669"/>
    <property type="project" value="UniProtKB-KW"/>
</dbReference>
<keyword evidence="3 4" id="KW-0804">Transcription</keyword>
<accession>A0A8T5UZ74</accession>
<evidence type="ECO:0000259" key="5">
    <source>
        <dbReference type="PROSITE" id="PS50943"/>
    </source>
</evidence>
<dbReference type="SMART" id="SM00530">
    <property type="entry name" value="HTH_XRE"/>
    <property type="match status" value="1"/>
</dbReference>
<evidence type="ECO:0000256" key="2">
    <source>
        <dbReference type="ARBA" id="ARBA00023125"/>
    </source>
</evidence>
<name>A0A8T5UZ74_9EURY</name>
<evidence type="ECO:0000313" key="7">
    <source>
        <dbReference type="Proteomes" id="UP000825933"/>
    </source>
</evidence>
<dbReference type="GO" id="GO:0003700">
    <property type="term" value="F:DNA-binding transcription factor activity"/>
    <property type="evidence" value="ECO:0007669"/>
    <property type="project" value="UniProtKB-UniRule"/>
</dbReference>
<dbReference type="InterPro" id="IPR001387">
    <property type="entry name" value="Cro/C1-type_HTH"/>
</dbReference>
<keyword evidence="1 4" id="KW-0805">Transcription regulation</keyword>
<dbReference type="InterPro" id="IPR010982">
    <property type="entry name" value="Lambda_DNA-bd_dom_sf"/>
</dbReference>
<evidence type="ECO:0000256" key="4">
    <source>
        <dbReference type="HAMAP-Rule" id="MF_00584"/>
    </source>
</evidence>
<dbReference type="AlphaFoldDB" id="A0A8T5UZ74"/>
<dbReference type="PROSITE" id="PS50943">
    <property type="entry name" value="HTH_CROC1"/>
    <property type="match status" value="1"/>
</dbReference>
<dbReference type="CDD" id="cd00093">
    <property type="entry name" value="HTH_XRE"/>
    <property type="match status" value="1"/>
</dbReference>
<dbReference type="Gene3D" id="1.10.260.40">
    <property type="entry name" value="lambda repressor-like DNA-binding domains"/>
    <property type="match status" value="1"/>
</dbReference>